<dbReference type="GO" id="GO:0005737">
    <property type="term" value="C:cytoplasm"/>
    <property type="evidence" value="ECO:0007669"/>
    <property type="project" value="TreeGrafter"/>
</dbReference>
<reference evidence="4" key="1">
    <citation type="submission" date="2018-10" db="EMBL/GenBank/DDBJ databases">
        <title>FDA dAtabase for Regulatory Grade micrObial Sequences (FDA-ARGOS): Supporting development and validation of Infectious Disease Dx tests.</title>
        <authorList>
            <person name="Kerrigan L."/>
            <person name="Tallon L."/>
            <person name="Sadzewicz L."/>
            <person name="Sengamalay N."/>
            <person name="Ott S."/>
            <person name="Godinez A."/>
            <person name="Nagaraj S."/>
            <person name="Vavikolanu K."/>
            <person name="Nadendla S."/>
            <person name="George J."/>
            <person name="Sichtig H."/>
        </authorList>
    </citation>
    <scope>NUCLEOTIDE SEQUENCE [LARGE SCALE GENOMIC DNA]</scope>
    <source>
        <strain evidence="4">FDAARGOS_311</strain>
    </source>
</reference>
<dbReference type="PANTHER" id="PTHR48079">
    <property type="entry name" value="PROTEIN YEEZ"/>
    <property type="match status" value="1"/>
</dbReference>
<dbReference type="VEuPathDB" id="FungiDB:An06g00840"/>
<dbReference type="Gene3D" id="1.10.150.240">
    <property type="entry name" value="Putative phosphatase, domain 2"/>
    <property type="match status" value="1"/>
</dbReference>
<dbReference type="InterPro" id="IPR001509">
    <property type="entry name" value="Epimerase_deHydtase"/>
</dbReference>
<dbReference type="InterPro" id="IPR041492">
    <property type="entry name" value="HAD_2"/>
</dbReference>
<dbReference type="Pfam" id="PF01370">
    <property type="entry name" value="Epimerase"/>
    <property type="match status" value="1"/>
</dbReference>
<dbReference type="VEuPathDB" id="FungiDB:ATCC64974_97260"/>
<dbReference type="InterPro" id="IPR016040">
    <property type="entry name" value="NAD(P)-bd_dom"/>
</dbReference>
<dbReference type="InterPro" id="IPR036412">
    <property type="entry name" value="HAD-like_sf"/>
</dbReference>
<dbReference type="AlphaFoldDB" id="A0A505HS84"/>
<sequence length="614" mass="66065">MSPETQESGPFASHIFAGVLLDFDGTIIDSTEAIIENWKRIGNELGIDHHEILRTSHGRRSIDVLQQLDPTKANWEYVSEMESQIPTLSKTPAVEIPGARNLLESLAKFHIPHAIVTSGTKALLSGWLNVLQLPQPQHVTVAEDVTLGKPDPEGYRKGKEKILAGRVNDDNGSKDVLVVEDAPAGIRAGKAANCKVLAVATTHSVDVLKRAGADWVVRDLRVFITGATGYVGGQTAVTLIAAHPEYDVVALVRDQEQADKLKSRFPNISTVLGTLDDDAVLKEEAAKADVVLQTASSDHVPAVNSLLSGLANGNGRGRYIHISGTGVLNDMSTGPGNPTSKIYDDVKDIHEIINLPAEALHRNVDDAVITGGMRLNVPTAIVCPPTIYGVGEGPIKKRSMQVPFLTEAILNRGKGFTVGKGENLWDYCHVSDVAKAFLVLTEEALKPNGGSATWGPEGYYFAEAGEFSWKGVSEKVTQIAHEKGKLAAADIEPLAVEDALKFHPWAPVLWGGNCRSRASRLRALGWKPEGPSLWEAIPSIVEFEIRALGFLGGSQFQAFNPLVFSVNASEATIFAALARLLLITSHPPSSTQITRLLSHGEHVHPCLESRTGSS</sequence>
<dbReference type="Proteomes" id="UP000197666">
    <property type="component" value="Unassembled WGS sequence"/>
</dbReference>
<dbReference type="SUPFAM" id="SSF51735">
    <property type="entry name" value="NAD(P)-binding Rossmann-fold domains"/>
    <property type="match status" value="1"/>
</dbReference>
<dbReference type="Pfam" id="PF13460">
    <property type="entry name" value="NAD_binding_10"/>
    <property type="match status" value="1"/>
</dbReference>
<dbReference type="Pfam" id="PF13419">
    <property type="entry name" value="HAD_2"/>
    <property type="match status" value="1"/>
</dbReference>
<dbReference type="InterPro" id="IPR051783">
    <property type="entry name" value="NAD(P)-dependent_oxidoreduct"/>
</dbReference>
<proteinExistence type="predicted"/>
<dbReference type="EMBL" id="NKJJ02000001">
    <property type="protein sequence ID" value="TPR02641.1"/>
    <property type="molecule type" value="Genomic_DNA"/>
</dbReference>
<accession>A0A505HS84</accession>
<gene>
    <name evidence="3" type="ORF">CAN33_0045320</name>
</gene>
<dbReference type="PANTHER" id="PTHR48079:SF6">
    <property type="entry name" value="NAD(P)-BINDING DOMAIN-CONTAINING PROTEIN-RELATED"/>
    <property type="match status" value="1"/>
</dbReference>
<evidence type="ECO:0008006" key="5">
    <source>
        <dbReference type="Google" id="ProtNLM"/>
    </source>
</evidence>
<feature type="domain" description="NAD(P)-binding" evidence="2">
    <location>
        <begin position="226"/>
        <end position="338"/>
    </location>
</feature>
<dbReference type="Gene3D" id="3.40.50.720">
    <property type="entry name" value="NAD(P)-binding Rossmann-like Domain"/>
    <property type="match status" value="1"/>
</dbReference>
<evidence type="ECO:0000259" key="2">
    <source>
        <dbReference type="Pfam" id="PF13460"/>
    </source>
</evidence>
<evidence type="ECO:0000259" key="1">
    <source>
        <dbReference type="Pfam" id="PF01370"/>
    </source>
</evidence>
<evidence type="ECO:0000313" key="4">
    <source>
        <dbReference type="Proteomes" id="UP000197666"/>
    </source>
</evidence>
<feature type="domain" description="NAD-dependent epimerase/dehydratase" evidence="1">
    <location>
        <begin position="376"/>
        <end position="443"/>
    </location>
</feature>
<dbReference type="CDD" id="cd07527">
    <property type="entry name" value="HAD_ScGPP-like"/>
    <property type="match status" value="1"/>
</dbReference>
<evidence type="ECO:0000313" key="3">
    <source>
        <dbReference type="EMBL" id="TPR02641.1"/>
    </source>
</evidence>
<dbReference type="SFLD" id="SFLDS00003">
    <property type="entry name" value="Haloacid_Dehalogenase"/>
    <property type="match status" value="1"/>
</dbReference>
<dbReference type="GO" id="GO:0004029">
    <property type="term" value="F:aldehyde dehydrogenase (NAD+) activity"/>
    <property type="evidence" value="ECO:0007669"/>
    <property type="project" value="TreeGrafter"/>
</dbReference>
<dbReference type="InterPro" id="IPR023214">
    <property type="entry name" value="HAD_sf"/>
</dbReference>
<comment type="caution">
    <text evidence="3">The sequence shown here is derived from an EMBL/GenBank/DDBJ whole genome shotgun (WGS) entry which is preliminary data.</text>
</comment>
<dbReference type="InterPro" id="IPR036291">
    <property type="entry name" value="NAD(P)-bd_dom_sf"/>
</dbReference>
<dbReference type="SUPFAM" id="SSF56784">
    <property type="entry name" value="HAD-like"/>
    <property type="match status" value="1"/>
</dbReference>
<name>A0A505HS84_ASPNG</name>
<dbReference type="InterPro" id="IPR023198">
    <property type="entry name" value="PGP-like_dom2"/>
</dbReference>
<dbReference type="Gene3D" id="3.40.50.1000">
    <property type="entry name" value="HAD superfamily/HAD-like"/>
    <property type="match status" value="1"/>
</dbReference>
<dbReference type="SFLD" id="SFLDG01129">
    <property type="entry name" value="C1.5:_HAD__Beta-PGM__Phosphata"/>
    <property type="match status" value="1"/>
</dbReference>
<organism evidence="3 4">
    <name type="scientific">Aspergillus niger</name>
    <dbReference type="NCBI Taxonomy" id="5061"/>
    <lineage>
        <taxon>Eukaryota</taxon>
        <taxon>Fungi</taxon>
        <taxon>Dikarya</taxon>
        <taxon>Ascomycota</taxon>
        <taxon>Pezizomycotina</taxon>
        <taxon>Eurotiomycetes</taxon>
        <taxon>Eurotiomycetidae</taxon>
        <taxon>Eurotiales</taxon>
        <taxon>Aspergillaceae</taxon>
        <taxon>Aspergillus</taxon>
        <taxon>Aspergillus subgen. Circumdati</taxon>
    </lineage>
</organism>
<dbReference type="VEuPathDB" id="FungiDB:M747DRAFT_342491"/>
<protein>
    <recommendedName>
        <fullName evidence="5">2-deoxyglucose-6-phosphate phosphatase</fullName>
    </recommendedName>
</protein>
<dbReference type="VEuPathDB" id="FungiDB:ASPNIDRAFT2_1229001"/>